<dbReference type="GO" id="GO:0046872">
    <property type="term" value="F:metal ion binding"/>
    <property type="evidence" value="ECO:0007669"/>
    <property type="project" value="InterPro"/>
</dbReference>
<evidence type="ECO:0000313" key="2">
    <source>
        <dbReference type="EMBL" id="SDU73567.1"/>
    </source>
</evidence>
<dbReference type="OrthoDB" id="3292744at2"/>
<protein>
    <submittedName>
        <fullName evidence="2">TIGR03083 family protein</fullName>
    </submittedName>
</protein>
<proteinExistence type="predicted"/>
<dbReference type="InterPro" id="IPR024344">
    <property type="entry name" value="MDMPI_metal-binding"/>
</dbReference>
<name>A0A1H2KXR4_9ACTN</name>
<dbReference type="Gene3D" id="1.20.120.450">
    <property type="entry name" value="dinb family like domain"/>
    <property type="match status" value="1"/>
</dbReference>
<dbReference type="AlphaFoldDB" id="A0A1H2KXR4"/>
<dbReference type="NCBIfam" id="TIGR03083">
    <property type="entry name" value="maleylpyruvate isomerase family mycothiol-dependent enzyme"/>
    <property type="match status" value="1"/>
</dbReference>
<evidence type="ECO:0000259" key="1">
    <source>
        <dbReference type="Pfam" id="PF11716"/>
    </source>
</evidence>
<reference evidence="2 3" key="1">
    <citation type="submission" date="2016-10" db="EMBL/GenBank/DDBJ databases">
        <authorList>
            <person name="de Groot N.N."/>
        </authorList>
    </citation>
    <scope>NUCLEOTIDE SEQUENCE [LARGE SCALE GENOMIC DNA]</scope>
    <source>
        <strain evidence="2 3">DSM 44215</strain>
    </source>
</reference>
<sequence length="205" mass="21835">MADEHQLSREIDDYVAGAEHFLHLVAEVSPEQWDRPGLGDWTVRSLVGHTSRSLTTVADYLAEPEPEDIEIDSVAGYYTRIRGLASSPEVTARGVAAGVDLGDDVLRSATERRDRAVAAITGVADRPVATPWGGILLSNYLPTRTFELAVHGLDIARAIGSTSTLPRVVLASALTTAVQAAELTGQGDRALLILTGREQGPISVV</sequence>
<dbReference type="InterPro" id="IPR017517">
    <property type="entry name" value="Maleyloyr_isom"/>
</dbReference>
<dbReference type="EMBL" id="FNLM01000034">
    <property type="protein sequence ID" value="SDU73567.1"/>
    <property type="molecule type" value="Genomic_DNA"/>
</dbReference>
<dbReference type="RefSeq" id="WP_074852486.1">
    <property type="nucleotide sequence ID" value="NZ_FNLM01000034.1"/>
</dbReference>
<feature type="domain" description="Mycothiol-dependent maleylpyruvate isomerase metal-binding" evidence="1">
    <location>
        <begin position="17"/>
        <end position="156"/>
    </location>
</feature>
<dbReference type="SUPFAM" id="SSF109854">
    <property type="entry name" value="DinB/YfiT-like putative metalloenzymes"/>
    <property type="match status" value="1"/>
</dbReference>
<dbReference type="InterPro" id="IPR034660">
    <property type="entry name" value="DinB/YfiT-like"/>
</dbReference>
<dbReference type="Proteomes" id="UP000183180">
    <property type="component" value="Unassembled WGS sequence"/>
</dbReference>
<gene>
    <name evidence="2" type="ORF">SAMN04488548_1343990</name>
</gene>
<organism evidence="2 3">
    <name type="scientific">Gordonia westfalica</name>
    <dbReference type="NCBI Taxonomy" id="158898"/>
    <lineage>
        <taxon>Bacteria</taxon>
        <taxon>Bacillati</taxon>
        <taxon>Actinomycetota</taxon>
        <taxon>Actinomycetes</taxon>
        <taxon>Mycobacteriales</taxon>
        <taxon>Gordoniaceae</taxon>
        <taxon>Gordonia</taxon>
    </lineage>
</organism>
<dbReference type="Pfam" id="PF11716">
    <property type="entry name" value="MDMPI_N"/>
    <property type="match status" value="1"/>
</dbReference>
<evidence type="ECO:0000313" key="3">
    <source>
        <dbReference type="Proteomes" id="UP000183180"/>
    </source>
</evidence>
<accession>A0A1H2KXR4</accession>